<dbReference type="AlphaFoldDB" id="A0A4Q1BAM2"/>
<evidence type="ECO:0000313" key="3">
    <source>
        <dbReference type="Proteomes" id="UP000289152"/>
    </source>
</evidence>
<evidence type="ECO:0000256" key="1">
    <source>
        <dbReference type="SAM" id="MobiDB-lite"/>
    </source>
</evidence>
<feature type="region of interest" description="Disordered" evidence="1">
    <location>
        <begin position="1"/>
        <end position="22"/>
    </location>
</feature>
<name>A0A4Q1BAM2_TREME</name>
<dbReference type="EMBL" id="SDIL01000161">
    <property type="protein sequence ID" value="RXK35067.1"/>
    <property type="molecule type" value="Genomic_DNA"/>
</dbReference>
<dbReference type="InParanoid" id="A0A4Q1BAM2"/>
<reference evidence="2 3" key="1">
    <citation type="submission" date="2016-06" db="EMBL/GenBank/DDBJ databases">
        <title>Evolution of pathogenesis and genome organization in the Tremellales.</title>
        <authorList>
            <person name="Cuomo C."/>
            <person name="Litvintseva A."/>
            <person name="Heitman J."/>
            <person name="Chen Y."/>
            <person name="Sun S."/>
            <person name="Springer D."/>
            <person name="Dromer F."/>
            <person name="Young S."/>
            <person name="Zeng Q."/>
            <person name="Chapman S."/>
            <person name="Gujja S."/>
            <person name="Saif S."/>
            <person name="Birren B."/>
        </authorList>
    </citation>
    <scope>NUCLEOTIDE SEQUENCE [LARGE SCALE GENOMIC DNA]</scope>
    <source>
        <strain evidence="2 3">ATCC 28783</strain>
    </source>
</reference>
<protein>
    <submittedName>
        <fullName evidence="2">Uncharacterized protein</fullName>
    </submittedName>
</protein>
<comment type="caution">
    <text evidence="2">The sequence shown here is derived from an EMBL/GenBank/DDBJ whole genome shotgun (WGS) entry which is preliminary data.</text>
</comment>
<dbReference type="OrthoDB" id="2570580at2759"/>
<keyword evidence="3" id="KW-1185">Reference proteome</keyword>
<accession>A0A4Q1BAM2</accession>
<evidence type="ECO:0000313" key="2">
    <source>
        <dbReference type="EMBL" id="RXK35067.1"/>
    </source>
</evidence>
<dbReference type="STRING" id="5217.A0A4Q1BAM2"/>
<gene>
    <name evidence="2" type="ORF">M231_07687</name>
</gene>
<proteinExistence type="predicted"/>
<dbReference type="Proteomes" id="UP000289152">
    <property type="component" value="Unassembled WGS sequence"/>
</dbReference>
<organism evidence="2 3">
    <name type="scientific">Tremella mesenterica</name>
    <name type="common">Jelly fungus</name>
    <dbReference type="NCBI Taxonomy" id="5217"/>
    <lineage>
        <taxon>Eukaryota</taxon>
        <taxon>Fungi</taxon>
        <taxon>Dikarya</taxon>
        <taxon>Basidiomycota</taxon>
        <taxon>Agaricomycotina</taxon>
        <taxon>Tremellomycetes</taxon>
        <taxon>Tremellales</taxon>
        <taxon>Tremellaceae</taxon>
        <taxon>Tremella</taxon>
    </lineage>
</organism>
<sequence length="236" mass="26412">MLEPTGQSLLSTNTSFPPTAPGNASISNLPNWTIPLHKLTTLTALLSGNIPQQRSRSAEKRYVNLMVCVMSVDTPVLRSRKEEKAKGKNPTLWVGSWNVTSPPSHNEGEVASCSVKLWEGLAREWGDERVRRGDVVYLENVEFKPTSAKEQAQLVLSPTTGRTPQITILYRTLPRYKSARSDYVYGRNRARAEGDVQLEDASLRPNLELGRSDAGIRRVKEYARWLAEWVEGEPPP</sequence>